<accession>A0AAV2HK41</accession>
<dbReference type="EMBL" id="CAXITT010000169">
    <property type="protein sequence ID" value="CAL1534363.1"/>
    <property type="molecule type" value="Genomic_DNA"/>
</dbReference>
<dbReference type="Pfam" id="PF07714">
    <property type="entry name" value="PK_Tyr_Ser-Thr"/>
    <property type="match status" value="1"/>
</dbReference>
<evidence type="ECO:0000256" key="17">
    <source>
        <dbReference type="ARBA" id="ARBA00023170"/>
    </source>
</evidence>
<dbReference type="SUPFAM" id="SSF57440">
    <property type="entry name" value="Kringle-like"/>
    <property type="match status" value="1"/>
</dbReference>
<dbReference type="PRINTS" id="PR00018">
    <property type="entry name" value="KRINGLE"/>
</dbReference>
<feature type="domain" description="Kringle" evidence="24">
    <location>
        <begin position="11"/>
        <end position="90"/>
    </location>
</feature>
<evidence type="ECO:0000259" key="23">
    <source>
        <dbReference type="PROSITE" id="PS50011"/>
    </source>
</evidence>
<dbReference type="GO" id="GO:0017147">
    <property type="term" value="F:Wnt-protein binding"/>
    <property type="evidence" value="ECO:0007669"/>
    <property type="project" value="TreeGrafter"/>
</dbReference>
<dbReference type="Pfam" id="PF00051">
    <property type="entry name" value="Kringle"/>
    <property type="match status" value="1"/>
</dbReference>
<evidence type="ECO:0000256" key="18">
    <source>
        <dbReference type="ARBA" id="ARBA00023180"/>
    </source>
</evidence>
<evidence type="ECO:0000313" key="26">
    <source>
        <dbReference type="Proteomes" id="UP001497497"/>
    </source>
</evidence>
<dbReference type="PROSITE" id="PS50070">
    <property type="entry name" value="KRINGLE_2"/>
    <property type="match status" value="1"/>
</dbReference>
<keyword evidence="3" id="KW-0217">Developmental protein</keyword>
<dbReference type="SUPFAM" id="SSF56112">
    <property type="entry name" value="Protein kinase-like (PK-like)"/>
    <property type="match status" value="1"/>
</dbReference>
<dbReference type="CDD" id="cd00108">
    <property type="entry name" value="KR"/>
    <property type="match status" value="1"/>
</dbReference>
<protein>
    <submittedName>
        <fullName evidence="25">Uncharacterized protein</fullName>
    </submittedName>
</protein>
<keyword evidence="5" id="KW-0597">Phosphoprotein</keyword>
<dbReference type="InterPro" id="IPR020635">
    <property type="entry name" value="Tyr_kinase_cat_dom"/>
</dbReference>
<evidence type="ECO:0000256" key="15">
    <source>
        <dbReference type="ARBA" id="ARBA00023137"/>
    </source>
</evidence>
<evidence type="ECO:0000256" key="9">
    <source>
        <dbReference type="ARBA" id="ARBA00022729"/>
    </source>
</evidence>
<feature type="transmembrane region" description="Helical" evidence="22">
    <location>
        <begin position="114"/>
        <end position="135"/>
    </location>
</feature>
<dbReference type="AlphaFoldDB" id="A0AAV2HK41"/>
<name>A0AAV2HK41_LYMST</name>
<keyword evidence="7" id="KW-0808">Transferase</keyword>
<dbReference type="PANTHER" id="PTHR24416:SF317">
    <property type="entry name" value="MUSCLE, SKELETAL RECEPTOR TYROSINE-PROTEIN KINASE"/>
    <property type="match status" value="1"/>
</dbReference>
<keyword evidence="11" id="KW-0418">Kinase</keyword>
<evidence type="ECO:0000256" key="21">
    <source>
        <dbReference type="PROSITE-ProRule" id="PRU10141"/>
    </source>
</evidence>
<feature type="domain" description="Protein kinase" evidence="23">
    <location>
        <begin position="185"/>
        <end position="462"/>
    </location>
</feature>
<evidence type="ECO:0000256" key="2">
    <source>
        <dbReference type="ARBA" id="ARBA00004479"/>
    </source>
</evidence>
<dbReference type="SMART" id="SM00219">
    <property type="entry name" value="TyrKc"/>
    <property type="match status" value="1"/>
</dbReference>
<evidence type="ECO:0000259" key="24">
    <source>
        <dbReference type="PROSITE" id="PS50070"/>
    </source>
</evidence>
<keyword evidence="9" id="KW-0732">Signal</keyword>
<evidence type="ECO:0000256" key="12">
    <source>
        <dbReference type="ARBA" id="ARBA00022840"/>
    </source>
</evidence>
<keyword evidence="6 20" id="KW-0420">Kringle</keyword>
<dbReference type="InterPro" id="IPR000001">
    <property type="entry name" value="Kringle"/>
</dbReference>
<evidence type="ECO:0000256" key="8">
    <source>
        <dbReference type="ARBA" id="ARBA00022692"/>
    </source>
</evidence>
<dbReference type="PROSITE" id="PS50011">
    <property type="entry name" value="PROTEIN_KINASE_DOM"/>
    <property type="match status" value="1"/>
</dbReference>
<dbReference type="InterPro" id="IPR050122">
    <property type="entry name" value="RTK"/>
</dbReference>
<keyword evidence="4" id="KW-1003">Cell membrane</keyword>
<evidence type="ECO:0000256" key="22">
    <source>
        <dbReference type="SAM" id="Phobius"/>
    </source>
</evidence>
<evidence type="ECO:0000313" key="25">
    <source>
        <dbReference type="EMBL" id="CAL1534363.1"/>
    </source>
</evidence>
<dbReference type="GO" id="GO:0004714">
    <property type="term" value="F:transmembrane receptor protein tyrosine kinase activity"/>
    <property type="evidence" value="ECO:0007669"/>
    <property type="project" value="UniProtKB-EC"/>
</dbReference>
<dbReference type="Gene3D" id="2.40.20.10">
    <property type="entry name" value="Plasminogen Kringle 4"/>
    <property type="match status" value="1"/>
</dbReference>
<keyword evidence="18" id="KW-0325">Glycoprotein</keyword>
<dbReference type="PROSITE" id="PS00109">
    <property type="entry name" value="PROTEIN_KINASE_TYR"/>
    <property type="match status" value="1"/>
</dbReference>
<dbReference type="GO" id="GO:0007169">
    <property type="term" value="P:cell surface receptor protein tyrosine kinase signaling pathway"/>
    <property type="evidence" value="ECO:0007669"/>
    <property type="project" value="TreeGrafter"/>
</dbReference>
<evidence type="ECO:0000256" key="16">
    <source>
        <dbReference type="ARBA" id="ARBA00023157"/>
    </source>
</evidence>
<organism evidence="25 26">
    <name type="scientific">Lymnaea stagnalis</name>
    <name type="common">Great pond snail</name>
    <name type="synonym">Helix stagnalis</name>
    <dbReference type="NCBI Taxonomy" id="6523"/>
    <lineage>
        <taxon>Eukaryota</taxon>
        <taxon>Metazoa</taxon>
        <taxon>Spiralia</taxon>
        <taxon>Lophotrochozoa</taxon>
        <taxon>Mollusca</taxon>
        <taxon>Gastropoda</taxon>
        <taxon>Heterobranchia</taxon>
        <taxon>Euthyneura</taxon>
        <taxon>Panpulmonata</taxon>
        <taxon>Hygrophila</taxon>
        <taxon>Lymnaeoidea</taxon>
        <taxon>Lymnaeidae</taxon>
        <taxon>Lymnaea</taxon>
    </lineage>
</organism>
<reference evidence="25 26" key="1">
    <citation type="submission" date="2024-04" db="EMBL/GenBank/DDBJ databases">
        <authorList>
            <consortium name="Genoscope - CEA"/>
            <person name="William W."/>
        </authorList>
    </citation>
    <scope>NUCLEOTIDE SEQUENCE [LARGE SCALE GENOMIC DNA]</scope>
</reference>
<keyword evidence="17" id="KW-0675">Receptor</keyword>
<evidence type="ECO:0000256" key="20">
    <source>
        <dbReference type="PROSITE-ProRule" id="PRU00121"/>
    </source>
</evidence>
<evidence type="ECO:0000256" key="14">
    <source>
        <dbReference type="ARBA" id="ARBA00023136"/>
    </source>
</evidence>
<evidence type="ECO:0000256" key="7">
    <source>
        <dbReference type="ARBA" id="ARBA00022679"/>
    </source>
</evidence>
<comment type="caution">
    <text evidence="25">The sequence shown here is derived from an EMBL/GenBank/DDBJ whole genome shotgun (WGS) entry which is preliminary data.</text>
</comment>
<dbReference type="Gene3D" id="3.30.200.20">
    <property type="entry name" value="Phosphorylase Kinase, domain 1"/>
    <property type="match status" value="1"/>
</dbReference>
<comment type="catalytic activity">
    <reaction evidence="19">
        <text>L-tyrosyl-[protein] + ATP = O-phospho-L-tyrosyl-[protein] + ADP + H(+)</text>
        <dbReference type="Rhea" id="RHEA:10596"/>
        <dbReference type="Rhea" id="RHEA-COMP:10136"/>
        <dbReference type="Rhea" id="RHEA-COMP:20101"/>
        <dbReference type="ChEBI" id="CHEBI:15378"/>
        <dbReference type="ChEBI" id="CHEBI:30616"/>
        <dbReference type="ChEBI" id="CHEBI:46858"/>
        <dbReference type="ChEBI" id="CHEBI:61978"/>
        <dbReference type="ChEBI" id="CHEBI:456216"/>
        <dbReference type="EC" id="2.7.10.1"/>
    </reaction>
</comment>
<keyword evidence="8 22" id="KW-0812">Transmembrane</keyword>
<dbReference type="InterPro" id="IPR038178">
    <property type="entry name" value="Kringle_sf"/>
</dbReference>
<dbReference type="Proteomes" id="UP001497497">
    <property type="component" value="Unassembled WGS sequence"/>
</dbReference>
<evidence type="ECO:0000256" key="10">
    <source>
        <dbReference type="ARBA" id="ARBA00022741"/>
    </source>
</evidence>
<evidence type="ECO:0000256" key="11">
    <source>
        <dbReference type="ARBA" id="ARBA00022777"/>
    </source>
</evidence>
<sequence>MFVFFPIPTDDCYFDKGRWYNGTVNVTKSGHTCQRWEDKSPQKHDRSPLYFPELYASDNHCRNPGGEERQPWCYTTNKLVRWEVCDIDPCETANIPADDMTRSDDIDDDYHEQLIIILVPVLFCCLLIPIIGLLVKWKKTQYSSTTQDDVDIDVENLPINSAYHQMKSNRLNPKLETLEFPRNDIVFIEDIGQGAFGRVFKARIKEVIKYSEGQLIAIKMLKEDASDTVQADFEREASLMVEFDHPNIVRLLGVCTIGKPMCLLFEYMNKGDLNEFLRLCSPDQCLRRSDAGSVPSLDDVSSIDIVDQLHMARQICNGMVYLSERGYVHRDLATRNCLVSNSLTVKISDFGLARSVHSMDYYHGSDKDAIPIRWMPPEAILYNKFSSQSDVWSFGVLLWEIFSFALQPYYGMTHEQVINYLRAGHILELTENVTSVVYDIMKSCWHKKPTSRPTFVSLHKSLTVLYEEHSKQKARSAFSL</sequence>
<dbReference type="PRINTS" id="PR00109">
    <property type="entry name" value="TYRKINASE"/>
</dbReference>
<evidence type="ECO:0000256" key="6">
    <source>
        <dbReference type="ARBA" id="ARBA00022572"/>
    </source>
</evidence>
<dbReference type="FunFam" id="1.10.510.10:FF:000554">
    <property type="entry name" value="Predicted protein"/>
    <property type="match status" value="1"/>
</dbReference>
<keyword evidence="26" id="KW-1185">Reference proteome</keyword>
<feature type="binding site" evidence="21">
    <location>
        <position position="219"/>
    </location>
    <ligand>
        <name>ATP</name>
        <dbReference type="ChEBI" id="CHEBI:30616"/>
    </ligand>
</feature>
<keyword evidence="10 21" id="KW-0547">Nucleotide-binding</keyword>
<evidence type="ECO:0000256" key="5">
    <source>
        <dbReference type="ARBA" id="ARBA00022553"/>
    </source>
</evidence>
<evidence type="ECO:0000256" key="13">
    <source>
        <dbReference type="ARBA" id="ARBA00022989"/>
    </source>
</evidence>
<keyword evidence="12 21" id="KW-0067">ATP-binding</keyword>
<evidence type="ECO:0000256" key="3">
    <source>
        <dbReference type="ARBA" id="ARBA00022473"/>
    </source>
</evidence>
<dbReference type="GO" id="GO:0043235">
    <property type="term" value="C:receptor complex"/>
    <property type="evidence" value="ECO:0007669"/>
    <property type="project" value="TreeGrafter"/>
</dbReference>
<evidence type="ECO:0000256" key="1">
    <source>
        <dbReference type="ARBA" id="ARBA00004162"/>
    </source>
</evidence>
<dbReference type="InterPro" id="IPR011009">
    <property type="entry name" value="Kinase-like_dom_sf"/>
</dbReference>
<dbReference type="SMART" id="SM00130">
    <property type="entry name" value="KR"/>
    <property type="match status" value="1"/>
</dbReference>
<evidence type="ECO:0000256" key="4">
    <source>
        <dbReference type="ARBA" id="ARBA00022475"/>
    </source>
</evidence>
<dbReference type="InterPro" id="IPR001245">
    <property type="entry name" value="Ser-Thr/Tyr_kinase_cat_dom"/>
</dbReference>
<dbReference type="InterPro" id="IPR008266">
    <property type="entry name" value="Tyr_kinase_AS"/>
</dbReference>
<dbReference type="Gene3D" id="1.10.510.10">
    <property type="entry name" value="Transferase(Phosphotransferase) domain 1"/>
    <property type="match status" value="1"/>
</dbReference>
<keyword evidence="14 22" id="KW-0472">Membrane</keyword>
<keyword evidence="16" id="KW-1015">Disulfide bond</keyword>
<evidence type="ECO:0000256" key="19">
    <source>
        <dbReference type="ARBA" id="ARBA00051243"/>
    </source>
</evidence>
<comment type="subcellular location">
    <subcellularLocation>
        <location evidence="1">Cell membrane</location>
        <topology evidence="1">Single-pass membrane protein</topology>
    </subcellularLocation>
    <subcellularLocation>
        <location evidence="2">Membrane</location>
        <topology evidence="2">Single-pass type I membrane protein</topology>
    </subcellularLocation>
</comment>
<dbReference type="GO" id="GO:0005886">
    <property type="term" value="C:plasma membrane"/>
    <property type="evidence" value="ECO:0007669"/>
    <property type="project" value="UniProtKB-SubCell"/>
</dbReference>
<gene>
    <name evidence="25" type="ORF">GSLYS_00008323001</name>
</gene>
<dbReference type="InterPro" id="IPR017441">
    <property type="entry name" value="Protein_kinase_ATP_BS"/>
</dbReference>
<keyword evidence="13 22" id="KW-1133">Transmembrane helix</keyword>
<comment type="caution">
    <text evidence="20">Lacks conserved residue(s) required for the propagation of feature annotation.</text>
</comment>
<dbReference type="PANTHER" id="PTHR24416">
    <property type="entry name" value="TYROSINE-PROTEIN KINASE RECEPTOR"/>
    <property type="match status" value="1"/>
</dbReference>
<dbReference type="GO" id="GO:0005524">
    <property type="term" value="F:ATP binding"/>
    <property type="evidence" value="ECO:0007669"/>
    <property type="project" value="UniProtKB-UniRule"/>
</dbReference>
<keyword evidence="15" id="KW-0829">Tyrosine-protein kinase</keyword>
<dbReference type="InterPro" id="IPR013806">
    <property type="entry name" value="Kringle-like"/>
</dbReference>
<dbReference type="InterPro" id="IPR000719">
    <property type="entry name" value="Prot_kinase_dom"/>
</dbReference>
<proteinExistence type="predicted"/>
<dbReference type="PROSITE" id="PS00107">
    <property type="entry name" value="PROTEIN_KINASE_ATP"/>
    <property type="match status" value="1"/>
</dbReference>